<dbReference type="Pfam" id="PF12796">
    <property type="entry name" value="Ank_2"/>
    <property type="match status" value="1"/>
</dbReference>
<dbReference type="PANTHER" id="PTHR10039">
    <property type="entry name" value="AMELOGENIN"/>
    <property type="match status" value="1"/>
</dbReference>
<dbReference type="Gene3D" id="1.25.40.20">
    <property type="entry name" value="Ankyrin repeat-containing domain"/>
    <property type="match status" value="1"/>
</dbReference>
<sequence>LCIACLAYPFQIAGTVIITRNTRAKNEGLLFWIKDFSNGLRADIHFLFTSRPERDIESALNQFVNHQIPIQSDLVAEDICAFRWVSYQFDFLENCLKPHNFRAAFKKLPKTLDEIYARILSKIPPNYKRNVTKFLQFFTFSERPLQFEEIVDINAVDLEKKPKFNTDYKIPEPNEIFIYCSSLVIVSNKSDKYGNIKKKLQFAHFLVKEYLKSKRLETKMSPHFEEGFVRQWMAEVCLAYLLDISHDLTAVKIRKDWPLVQYAARYWISHAAYIGPNAKEFKNLVEEFVQSEKSHQICFGLYNPEIPWSGPKFNSCKKVKTPLLYYMAAENVLCGVHILIDKGTDVNAQGGYYGNALYAASSEGHKTIVQILIDKGADVNAQGGLYGNAFQAALSRCYNKIVQMLVHNGAFYGK</sequence>
<accession>A0A4P7NX85</accession>
<protein>
    <submittedName>
        <fullName evidence="2">Uncharacterized protein</fullName>
    </submittedName>
</protein>
<evidence type="ECO:0000256" key="1">
    <source>
        <dbReference type="PROSITE-ProRule" id="PRU00023"/>
    </source>
</evidence>
<gene>
    <name evidence="2" type="ORF">PoMZ_13485</name>
</gene>
<evidence type="ECO:0000313" key="2">
    <source>
        <dbReference type="EMBL" id="QBZ66506.1"/>
    </source>
</evidence>
<proteinExistence type="predicted"/>
<dbReference type="InterPro" id="IPR002110">
    <property type="entry name" value="Ankyrin_rpt"/>
</dbReference>
<dbReference type="AlphaFoldDB" id="A0A4P7NX85"/>
<reference evidence="2 3" key="1">
    <citation type="journal article" date="2019" name="Mol. Biol. Evol.">
        <title>Blast fungal genomes show frequent chromosomal changes, gene gains and losses, and effector gene turnover.</title>
        <authorList>
            <person name="Gomez Luciano L.B."/>
            <person name="Jason Tsai I."/>
            <person name="Chuma I."/>
            <person name="Tosa Y."/>
            <person name="Chen Y.H."/>
            <person name="Li J.Y."/>
            <person name="Li M.Y."/>
            <person name="Jade Lu M.Y."/>
            <person name="Nakayashiki H."/>
            <person name="Li W.H."/>
        </authorList>
    </citation>
    <scope>NUCLEOTIDE SEQUENCE [LARGE SCALE GENOMIC DNA]</scope>
    <source>
        <strain evidence="2">MZ5-1-6</strain>
    </source>
</reference>
<feature type="non-terminal residue" evidence="2">
    <location>
        <position position="414"/>
    </location>
</feature>
<keyword evidence="1" id="KW-0040">ANK repeat</keyword>
<organism evidence="2 3">
    <name type="scientific">Pyricularia oryzae</name>
    <name type="common">Rice blast fungus</name>
    <name type="synonym">Magnaporthe oryzae</name>
    <dbReference type="NCBI Taxonomy" id="318829"/>
    <lineage>
        <taxon>Eukaryota</taxon>
        <taxon>Fungi</taxon>
        <taxon>Dikarya</taxon>
        <taxon>Ascomycota</taxon>
        <taxon>Pezizomycotina</taxon>
        <taxon>Sordariomycetes</taxon>
        <taxon>Sordariomycetidae</taxon>
        <taxon>Magnaporthales</taxon>
        <taxon>Pyriculariaceae</taxon>
        <taxon>Pyricularia</taxon>
    </lineage>
</organism>
<dbReference type="SMART" id="SM00248">
    <property type="entry name" value="ANK"/>
    <property type="match status" value="2"/>
</dbReference>
<dbReference type="PROSITE" id="PS50088">
    <property type="entry name" value="ANK_REPEAT"/>
    <property type="match status" value="1"/>
</dbReference>
<dbReference type="Proteomes" id="UP000294847">
    <property type="component" value="Chromosome 7"/>
</dbReference>
<dbReference type="EMBL" id="CP034210">
    <property type="protein sequence ID" value="QBZ66506.1"/>
    <property type="molecule type" value="Genomic_DNA"/>
</dbReference>
<feature type="non-terminal residue" evidence="2">
    <location>
        <position position="1"/>
    </location>
</feature>
<evidence type="ECO:0000313" key="3">
    <source>
        <dbReference type="Proteomes" id="UP000294847"/>
    </source>
</evidence>
<dbReference type="InterPro" id="IPR036770">
    <property type="entry name" value="Ankyrin_rpt-contain_sf"/>
</dbReference>
<name>A0A4P7NX85_PYROR</name>
<dbReference type="SUPFAM" id="SSF48403">
    <property type="entry name" value="Ankyrin repeat"/>
    <property type="match status" value="1"/>
</dbReference>
<feature type="repeat" description="ANK" evidence="1">
    <location>
        <begin position="352"/>
        <end position="384"/>
    </location>
</feature>
<dbReference type="PROSITE" id="PS50297">
    <property type="entry name" value="ANK_REP_REGION"/>
    <property type="match status" value="1"/>
</dbReference>
<dbReference type="PANTHER" id="PTHR10039:SF16">
    <property type="entry name" value="GPI INOSITOL-DEACYLASE"/>
    <property type="match status" value="1"/>
</dbReference>